<keyword evidence="1" id="KW-0472">Membrane</keyword>
<dbReference type="EMBL" id="DXES01000065">
    <property type="protein sequence ID" value="HIX65232.1"/>
    <property type="molecule type" value="Genomic_DNA"/>
</dbReference>
<keyword evidence="1" id="KW-0812">Transmembrane</keyword>
<gene>
    <name evidence="2" type="ORF">H9736_03185</name>
</gene>
<dbReference type="Proteomes" id="UP000886800">
    <property type="component" value="Unassembled WGS sequence"/>
</dbReference>
<evidence type="ECO:0000313" key="3">
    <source>
        <dbReference type="Proteomes" id="UP000886800"/>
    </source>
</evidence>
<protein>
    <submittedName>
        <fullName evidence="2">Uncharacterized protein</fullName>
    </submittedName>
</protein>
<sequence>MACEDCGLENRLRAVEQELGHNQAVHKEFFGRLEQLERQNAVTDERYQQILAGLSEVKADVRDLKEKPARRWEQVMGILLEWAVLGLLAASLLFPR</sequence>
<keyword evidence="1" id="KW-1133">Transmembrane helix</keyword>
<evidence type="ECO:0000313" key="2">
    <source>
        <dbReference type="EMBL" id="HIX65232.1"/>
    </source>
</evidence>
<accession>A0A9D2B7L5</accession>
<dbReference type="AlphaFoldDB" id="A0A9D2B7L5"/>
<name>A0A9D2B7L5_9FIRM</name>
<evidence type="ECO:0000256" key="1">
    <source>
        <dbReference type="SAM" id="Phobius"/>
    </source>
</evidence>
<proteinExistence type="predicted"/>
<organism evidence="2 3">
    <name type="scientific">Candidatus Anaerotruncus excrementipullorum</name>
    <dbReference type="NCBI Taxonomy" id="2838465"/>
    <lineage>
        <taxon>Bacteria</taxon>
        <taxon>Bacillati</taxon>
        <taxon>Bacillota</taxon>
        <taxon>Clostridia</taxon>
        <taxon>Eubacteriales</taxon>
        <taxon>Oscillospiraceae</taxon>
        <taxon>Anaerotruncus</taxon>
    </lineage>
</organism>
<feature type="transmembrane region" description="Helical" evidence="1">
    <location>
        <begin position="75"/>
        <end position="94"/>
    </location>
</feature>
<reference evidence="2" key="2">
    <citation type="submission" date="2021-04" db="EMBL/GenBank/DDBJ databases">
        <authorList>
            <person name="Gilroy R."/>
        </authorList>
    </citation>
    <scope>NUCLEOTIDE SEQUENCE</scope>
    <source>
        <strain evidence="2">CHK188-5543</strain>
    </source>
</reference>
<reference evidence="2" key="1">
    <citation type="journal article" date="2021" name="PeerJ">
        <title>Extensive microbial diversity within the chicken gut microbiome revealed by metagenomics and culture.</title>
        <authorList>
            <person name="Gilroy R."/>
            <person name="Ravi A."/>
            <person name="Getino M."/>
            <person name="Pursley I."/>
            <person name="Horton D.L."/>
            <person name="Alikhan N.F."/>
            <person name="Baker D."/>
            <person name="Gharbi K."/>
            <person name="Hall N."/>
            <person name="Watson M."/>
            <person name="Adriaenssens E.M."/>
            <person name="Foster-Nyarko E."/>
            <person name="Jarju S."/>
            <person name="Secka A."/>
            <person name="Antonio M."/>
            <person name="Oren A."/>
            <person name="Chaudhuri R.R."/>
            <person name="La Ragione R."/>
            <person name="Hildebrand F."/>
            <person name="Pallen M.J."/>
        </authorList>
    </citation>
    <scope>NUCLEOTIDE SEQUENCE</scope>
    <source>
        <strain evidence="2">CHK188-5543</strain>
    </source>
</reference>
<comment type="caution">
    <text evidence="2">The sequence shown here is derived from an EMBL/GenBank/DDBJ whole genome shotgun (WGS) entry which is preliminary data.</text>
</comment>